<accession>A0AAD9DVH7</accession>
<feature type="region of interest" description="Disordered" evidence="1">
    <location>
        <begin position="162"/>
        <end position="201"/>
    </location>
</feature>
<evidence type="ECO:0000256" key="1">
    <source>
        <dbReference type="SAM" id="MobiDB-lite"/>
    </source>
</evidence>
<evidence type="ECO:0000313" key="2">
    <source>
        <dbReference type="EMBL" id="KAK1793142.1"/>
    </source>
</evidence>
<dbReference type="Proteomes" id="UP001239994">
    <property type="component" value="Unassembled WGS sequence"/>
</dbReference>
<proteinExistence type="predicted"/>
<keyword evidence="3" id="KW-1185">Reference proteome</keyword>
<sequence>MAPDEDGWELWPYLIHSPRGLLAWEMAGYDNISIRSDGERVRVGLLTAMPVDTKPTGGLDFTGADEGVRKMNWCNEASRFPRPYPSFCLIPHHTLIIAICDLIGPPATLNLAAPREAESRQKLKVARRREPERLHGIIKKNELASGDARLLPGSLLTSDTSLHRRRCKQEVTQDNGGLKTRRHRTPPNPSGTGHKAPLTRPRRRRLLYHSTAHADSSVVSLTCSAHARQQKGRREDKRLLANEAPGVAARLGRCTTSRARARDRALLGDVSLRARCHPAVNWVEFGDSVSEQSESASAISYHPTKARGR</sequence>
<organism evidence="2 3">
    <name type="scientific">Electrophorus voltai</name>
    <dbReference type="NCBI Taxonomy" id="2609070"/>
    <lineage>
        <taxon>Eukaryota</taxon>
        <taxon>Metazoa</taxon>
        <taxon>Chordata</taxon>
        <taxon>Craniata</taxon>
        <taxon>Vertebrata</taxon>
        <taxon>Euteleostomi</taxon>
        <taxon>Actinopterygii</taxon>
        <taxon>Neopterygii</taxon>
        <taxon>Teleostei</taxon>
        <taxon>Ostariophysi</taxon>
        <taxon>Gymnotiformes</taxon>
        <taxon>Gymnotoidei</taxon>
        <taxon>Gymnotidae</taxon>
        <taxon>Electrophorus</taxon>
    </lineage>
</organism>
<name>A0AAD9DVH7_9TELE</name>
<reference evidence="2" key="1">
    <citation type="submission" date="2023-03" db="EMBL/GenBank/DDBJ databases">
        <title>Electrophorus voltai genome.</title>
        <authorList>
            <person name="Bian C."/>
        </authorList>
    </citation>
    <scope>NUCLEOTIDE SEQUENCE</scope>
    <source>
        <strain evidence="2">CB-2022</strain>
        <tissue evidence="2">Muscle</tissue>
    </source>
</reference>
<dbReference type="EMBL" id="JAROKS010000018">
    <property type="protein sequence ID" value="KAK1793142.1"/>
    <property type="molecule type" value="Genomic_DNA"/>
</dbReference>
<evidence type="ECO:0000313" key="3">
    <source>
        <dbReference type="Proteomes" id="UP001239994"/>
    </source>
</evidence>
<protein>
    <submittedName>
        <fullName evidence="2">Uncharacterized protein</fullName>
    </submittedName>
</protein>
<dbReference type="AlphaFoldDB" id="A0AAD9DVH7"/>
<gene>
    <name evidence="2" type="ORF">P4O66_011554</name>
</gene>
<comment type="caution">
    <text evidence="2">The sequence shown here is derived from an EMBL/GenBank/DDBJ whole genome shotgun (WGS) entry which is preliminary data.</text>
</comment>